<comment type="caution">
    <text evidence="1">The sequence shown here is derived from an EMBL/GenBank/DDBJ whole genome shotgun (WGS) entry which is preliminary data.</text>
</comment>
<gene>
    <name evidence="1" type="ORF">CARN6_2408</name>
</gene>
<organism evidence="1">
    <name type="scientific">mine drainage metagenome</name>
    <dbReference type="NCBI Taxonomy" id="410659"/>
    <lineage>
        <taxon>unclassified sequences</taxon>
        <taxon>metagenomes</taxon>
        <taxon>ecological metagenomes</taxon>
    </lineage>
</organism>
<name>E6QNR5_9ZZZZ</name>
<protein>
    <submittedName>
        <fullName evidence="1">Uncharacterized protein</fullName>
    </submittedName>
</protein>
<evidence type="ECO:0000313" key="1">
    <source>
        <dbReference type="EMBL" id="CBI08886.1"/>
    </source>
</evidence>
<sequence>MMDAKVWSGPAISNNWTPGNVTISTDRGEIGENGGSLVIFAKVAAFILSVNYQFSGNRDGRATKKSRIRICHTP</sequence>
<accession>E6QNR5</accession>
<dbReference type="AlphaFoldDB" id="E6QNR5"/>
<dbReference type="EMBL" id="CABQ01000289">
    <property type="protein sequence ID" value="CBI08886.1"/>
    <property type="molecule type" value="Genomic_DNA"/>
</dbReference>
<proteinExistence type="predicted"/>
<reference evidence="1" key="1">
    <citation type="submission" date="2009-10" db="EMBL/GenBank/DDBJ databases">
        <title>Diversity of trophic interactions inside an arsenic-rich microbial ecosystem.</title>
        <authorList>
            <person name="Bertin P.N."/>
            <person name="Heinrich-Salmeron A."/>
            <person name="Pelletier E."/>
            <person name="Goulhen-Chollet F."/>
            <person name="Arsene-Ploetze F."/>
            <person name="Gallien S."/>
            <person name="Calteau A."/>
            <person name="Vallenet D."/>
            <person name="Casiot C."/>
            <person name="Chane-Woon-Ming B."/>
            <person name="Giloteaux L."/>
            <person name="Barakat M."/>
            <person name="Bonnefoy V."/>
            <person name="Bruneel O."/>
            <person name="Chandler M."/>
            <person name="Cleiss J."/>
            <person name="Duran R."/>
            <person name="Elbaz-Poulichet F."/>
            <person name="Fonknechten N."/>
            <person name="Lauga B."/>
            <person name="Mornico D."/>
            <person name="Ortet P."/>
            <person name="Schaeffer C."/>
            <person name="Siguier P."/>
            <person name="Alexander Thil Smith A."/>
            <person name="Van Dorsselaer A."/>
            <person name="Weissenbach J."/>
            <person name="Medigue C."/>
            <person name="Le Paslier D."/>
        </authorList>
    </citation>
    <scope>NUCLEOTIDE SEQUENCE</scope>
</reference>